<accession>A0A1I0R1K2</accession>
<dbReference type="OrthoDB" id="334783at2"/>
<keyword evidence="2" id="KW-0723">Serine/threonine-protein kinase</keyword>
<proteinExistence type="predicted"/>
<dbReference type="AlphaFoldDB" id="A0A1I0R1K2"/>
<dbReference type="Proteomes" id="UP000199701">
    <property type="component" value="Unassembled WGS sequence"/>
</dbReference>
<gene>
    <name evidence="2" type="ORF">SAMN05421659_1118</name>
</gene>
<dbReference type="PANTHER" id="PTHR41283:SF1">
    <property type="entry name" value="AMINOGLYCOSIDE PHOSPHOTRANSFERASE DOMAIN-CONTAINING PROTEIN"/>
    <property type="match status" value="1"/>
</dbReference>
<protein>
    <submittedName>
        <fullName evidence="2">Serine/threonine protein kinase</fullName>
    </submittedName>
</protein>
<keyword evidence="2" id="KW-0808">Transferase</keyword>
<keyword evidence="3" id="KW-1185">Reference proteome</keyword>
<dbReference type="STRING" id="99656.SAMN05421659_1118"/>
<name>A0A1I0R1K2_9FIRM</name>
<dbReference type="InterPro" id="IPR002575">
    <property type="entry name" value="Aminoglycoside_PTrfase"/>
</dbReference>
<organism evidence="2 3">
    <name type="scientific">[Clostridium] fimetarium</name>
    <dbReference type="NCBI Taxonomy" id="99656"/>
    <lineage>
        <taxon>Bacteria</taxon>
        <taxon>Bacillati</taxon>
        <taxon>Bacillota</taxon>
        <taxon>Clostridia</taxon>
        <taxon>Lachnospirales</taxon>
        <taxon>Lachnospiraceae</taxon>
    </lineage>
</organism>
<evidence type="ECO:0000313" key="2">
    <source>
        <dbReference type="EMBL" id="SEW34147.1"/>
    </source>
</evidence>
<dbReference type="InterPro" id="IPR011009">
    <property type="entry name" value="Kinase-like_dom_sf"/>
</dbReference>
<dbReference type="Gene3D" id="3.90.1200.10">
    <property type="match status" value="1"/>
</dbReference>
<feature type="domain" description="Aminoglycoside phosphotransferase" evidence="1">
    <location>
        <begin position="17"/>
        <end position="243"/>
    </location>
</feature>
<dbReference type="SUPFAM" id="SSF56112">
    <property type="entry name" value="Protein kinase-like (PK-like)"/>
    <property type="match status" value="1"/>
</dbReference>
<evidence type="ECO:0000313" key="3">
    <source>
        <dbReference type="Proteomes" id="UP000199701"/>
    </source>
</evidence>
<reference evidence="2 3" key="1">
    <citation type="submission" date="2016-10" db="EMBL/GenBank/DDBJ databases">
        <authorList>
            <person name="de Groot N.N."/>
        </authorList>
    </citation>
    <scope>NUCLEOTIDE SEQUENCE [LARGE SCALE GENOMIC DNA]</scope>
    <source>
        <strain evidence="2 3">DSM 9179</strain>
    </source>
</reference>
<dbReference type="EMBL" id="FOJI01000011">
    <property type="protein sequence ID" value="SEW34147.1"/>
    <property type="molecule type" value="Genomic_DNA"/>
</dbReference>
<evidence type="ECO:0000259" key="1">
    <source>
        <dbReference type="Pfam" id="PF01636"/>
    </source>
</evidence>
<dbReference type="PANTHER" id="PTHR41283">
    <property type="entry name" value="AMINOGLYCOSIDE PHOSPHOTRANSFERASE"/>
    <property type="match status" value="1"/>
</dbReference>
<sequence length="307" mass="35518">MSIYINDIPQYKTFTKIEPVHKGWSRDKKYYIETIEGKRLLLRISSINEYDKKKAEYDTICTVVKQGIPMSEPIGFGTCDNGKSVYMLLTWVDGNDAGEVLPTFSDEEQYELGIKAGHILKMIHSVPAPSKQEEWEIRFNRKIDRNIESYNKCDHKMIGVEKMRTYIEQNRHLLKNRPQSLQHGDYHIGNMIVSDIGALSVIDFNRVDYGDPWEEFNRIVWCADCSKYFATGRVNGYFDGNPPAEFWKLLALYISSNTLGSIPWAISFGQVEIDTMTRQANQILEYYEDMTNAVPKWYIEDSSGGIR</sequence>
<keyword evidence="2" id="KW-0418">Kinase</keyword>
<dbReference type="GO" id="GO:0004674">
    <property type="term" value="F:protein serine/threonine kinase activity"/>
    <property type="evidence" value="ECO:0007669"/>
    <property type="project" value="UniProtKB-KW"/>
</dbReference>
<dbReference type="RefSeq" id="WP_092454987.1">
    <property type="nucleotide sequence ID" value="NZ_FOJI01000011.1"/>
</dbReference>
<dbReference type="Pfam" id="PF01636">
    <property type="entry name" value="APH"/>
    <property type="match status" value="1"/>
</dbReference>